<dbReference type="Pfam" id="PF02668">
    <property type="entry name" value="TauD"/>
    <property type="match status" value="1"/>
</dbReference>
<sequence>MTKTVICFTRRSRKPLSILPSPRTSSCRSTHSLASAAVRFPSNINCHTTQTPKLSSVNPCHDSFSHIRQCSLTKKEISRSLASSAAFDGEGQSERTVEISKNGKLISISHDHIIVDGTFHAAWLWVNDPTYCHPSSGQRLRSLGDLDVNTCTIASAKIALISDVECDFPPSPPGSLHPKGLVSQAVQQEESKERLKVVWESGEISYYDVDWLARFASPNNNSSSRRVTKDVAIGAMHDDTAGVSIPKFDYEEVMTTDDASSSMVCNVLGNIMEHGAVLIQNAPAVTEDTLAKSQNEDPNEAIVANLGRRICNSRLSHGSLYGDVFHVKSMPGAHNIAYTSQALPPHQDLTYYESKPFLQLLHCIQNAPLHEGDDNTGRGESILIDAMAAAEELRRLAPDLFEILCSVEATFCKQREGADMVSAKPHIVVSSYDQSIIEINWSPPFEGPLLLPPTMGFKEQERLMDDYTMAYQAMECLIDSHASSGSMLPQSLERELNSYAQRYTWEYALNEGEILVFNNQRMLHGRRSFSLLHDSKKQRHLIGCYTDAMDTLNRFRVLLRQHKKHSRSILTRTDGELLKREYPGRNQGNGTIAILLE</sequence>
<proteinExistence type="inferred from homology"/>
<keyword evidence="4" id="KW-0223">Dioxygenase</keyword>
<evidence type="ECO:0000256" key="1">
    <source>
        <dbReference type="ARBA" id="ARBA00001954"/>
    </source>
</evidence>
<keyword evidence="9" id="KW-1185">Reference proteome</keyword>
<comment type="caution">
    <text evidence="8">The sequence shown here is derived from an EMBL/GenBank/DDBJ whole genome shotgun (WGS) entry which is preliminary data.</text>
</comment>
<organism evidence="8 9">
    <name type="scientific">Cylindrotheca closterium</name>
    <dbReference type="NCBI Taxonomy" id="2856"/>
    <lineage>
        <taxon>Eukaryota</taxon>
        <taxon>Sar</taxon>
        <taxon>Stramenopiles</taxon>
        <taxon>Ochrophyta</taxon>
        <taxon>Bacillariophyta</taxon>
        <taxon>Bacillariophyceae</taxon>
        <taxon>Bacillariophycidae</taxon>
        <taxon>Bacillariales</taxon>
        <taxon>Bacillariaceae</taxon>
        <taxon>Cylindrotheca</taxon>
    </lineage>
</organism>
<dbReference type="InterPro" id="IPR050411">
    <property type="entry name" value="AlphaKG_dependent_hydroxylases"/>
</dbReference>
<keyword evidence="3" id="KW-0479">Metal-binding</keyword>
<evidence type="ECO:0000313" key="9">
    <source>
        <dbReference type="Proteomes" id="UP001295423"/>
    </source>
</evidence>
<keyword evidence="5" id="KW-0560">Oxidoreductase</keyword>
<comment type="similarity">
    <text evidence="2">Belongs to the gamma-BBH/TMLD family.</text>
</comment>
<protein>
    <recommendedName>
        <fullName evidence="7">TauD/TfdA-like domain-containing protein</fullName>
    </recommendedName>
</protein>
<dbReference type="PANTHER" id="PTHR10696">
    <property type="entry name" value="GAMMA-BUTYROBETAINE HYDROXYLASE-RELATED"/>
    <property type="match status" value="1"/>
</dbReference>
<dbReference type="GO" id="GO:0005739">
    <property type="term" value="C:mitochondrion"/>
    <property type="evidence" value="ECO:0007669"/>
    <property type="project" value="TreeGrafter"/>
</dbReference>
<comment type="cofactor">
    <cofactor evidence="1">
        <name>Fe(2+)</name>
        <dbReference type="ChEBI" id="CHEBI:29033"/>
    </cofactor>
</comment>
<accession>A0AAD2G7I6</accession>
<evidence type="ECO:0000256" key="5">
    <source>
        <dbReference type="ARBA" id="ARBA00023002"/>
    </source>
</evidence>
<reference evidence="8" key="1">
    <citation type="submission" date="2023-08" db="EMBL/GenBank/DDBJ databases">
        <authorList>
            <person name="Audoor S."/>
            <person name="Bilcke G."/>
        </authorList>
    </citation>
    <scope>NUCLEOTIDE SEQUENCE</scope>
</reference>
<dbReference type="PANTHER" id="PTHR10696:SF25">
    <property type="entry name" value="OXIDOREDUCTASE AIM17-RELATED"/>
    <property type="match status" value="1"/>
</dbReference>
<evidence type="ECO:0000256" key="6">
    <source>
        <dbReference type="ARBA" id="ARBA00023004"/>
    </source>
</evidence>
<evidence type="ECO:0000313" key="8">
    <source>
        <dbReference type="EMBL" id="CAJ1965175.1"/>
    </source>
</evidence>
<feature type="domain" description="TauD/TfdA-like" evidence="7">
    <location>
        <begin position="249"/>
        <end position="545"/>
    </location>
</feature>
<dbReference type="GO" id="GO:0046872">
    <property type="term" value="F:metal ion binding"/>
    <property type="evidence" value="ECO:0007669"/>
    <property type="project" value="UniProtKB-KW"/>
</dbReference>
<evidence type="ECO:0000256" key="3">
    <source>
        <dbReference type="ARBA" id="ARBA00022723"/>
    </source>
</evidence>
<dbReference type="InterPro" id="IPR003819">
    <property type="entry name" value="TauD/TfdA-like"/>
</dbReference>
<keyword evidence="6" id="KW-0408">Iron</keyword>
<evidence type="ECO:0000256" key="4">
    <source>
        <dbReference type="ARBA" id="ARBA00022964"/>
    </source>
</evidence>
<dbReference type="AlphaFoldDB" id="A0AAD2G7I6"/>
<name>A0AAD2G7I6_9STRA</name>
<dbReference type="GO" id="GO:0051213">
    <property type="term" value="F:dioxygenase activity"/>
    <property type="evidence" value="ECO:0007669"/>
    <property type="project" value="UniProtKB-KW"/>
</dbReference>
<dbReference type="InterPro" id="IPR042098">
    <property type="entry name" value="TauD-like_sf"/>
</dbReference>
<dbReference type="GO" id="GO:0045329">
    <property type="term" value="P:carnitine biosynthetic process"/>
    <property type="evidence" value="ECO:0007669"/>
    <property type="project" value="TreeGrafter"/>
</dbReference>
<dbReference type="Gene3D" id="3.60.130.10">
    <property type="entry name" value="Clavaminate synthase-like"/>
    <property type="match status" value="1"/>
</dbReference>
<evidence type="ECO:0000256" key="2">
    <source>
        <dbReference type="ARBA" id="ARBA00008654"/>
    </source>
</evidence>
<dbReference type="EMBL" id="CAKOGP040002202">
    <property type="protein sequence ID" value="CAJ1965175.1"/>
    <property type="molecule type" value="Genomic_DNA"/>
</dbReference>
<gene>
    <name evidence="8" type="ORF">CYCCA115_LOCUS20985</name>
</gene>
<dbReference type="Proteomes" id="UP001295423">
    <property type="component" value="Unassembled WGS sequence"/>
</dbReference>
<dbReference type="SUPFAM" id="SSF51197">
    <property type="entry name" value="Clavaminate synthase-like"/>
    <property type="match status" value="1"/>
</dbReference>
<evidence type="ECO:0000259" key="7">
    <source>
        <dbReference type="Pfam" id="PF02668"/>
    </source>
</evidence>